<feature type="domain" description="BZIP" evidence="6">
    <location>
        <begin position="181"/>
        <end position="238"/>
    </location>
</feature>
<dbReference type="AlphaFoldDB" id="A0A8H3Z2J6"/>
<dbReference type="Proteomes" id="UP000490939">
    <property type="component" value="Unassembled WGS sequence"/>
</dbReference>
<evidence type="ECO:0000313" key="10">
    <source>
        <dbReference type="Proteomes" id="UP000490939"/>
    </source>
</evidence>
<dbReference type="PROSITE" id="PS50217">
    <property type="entry name" value="BZIP"/>
    <property type="match status" value="1"/>
</dbReference>
<dbReference type="SUPFAM" id="SSF57959">
    <property type="entry name" value="Leucine zipper domain"/>
    <property type="match status" value="1"/>
</dbReference>
<name>A0A8H3Z2J6_VENIN</name>
<gene>
    <name evidence="8" type="ORF">EG327_005864</name>
    <name evidence="7" type="ORF">EG328_011994</name>
</gene>
<feature type="region of interest" description="Disordered" evidence="5">
    <location>
        <begin position="111"/>
        <end position="164"/>
    </location>
</feature>
<dbReference type="CDD" id="cd14687">
    <property type="entry name" value="bZIP_ATF2"/>
    <property type="match status" value="1"/>
</dbReference>
<evidence type="ECO:0000313" key="9">
    <source>
        <dbReference type="Proteomes" id="UP000447873"/>
    </source>
</evidence>
<dbReference type="Pfam" id="PF00170">
    <property type="entry name" value="bZIP_1"/>
    <property type="match status" value="1"/>
</dbReference>
<protein>
    <recommendedName>
        <fullName evidence="6">BZIP domain-containing protein</fullName>
    </recommendedName>
</protein>
<evidence type="ECO:0000256" key="5">
    <source>
        <dbReference type="SAM" id="MobiDB-lite"/>
    </source>
</evidence>
<keyword evidence="3" id="KW-0804">Transcription</keyword>
<evidence type="ECO:0000256" key="4">
    <source>
        <dbReference type="ARBA" id="ARBA00023242"/>
    </source>
</evidence>
<dbReference type="InterPro" id="IPR051027">
    <property type="entry name" value="bZIP_transcription_factors"/>
</dbReference>
<evidence type="ECO:0000256" key="3">
    <source>
        <dbReference type="ARBA" id="ARBA00023163"/>
    </source>
</evidence>
<keyword evidence="10" id="KW-1185">Reference proteome</keyword>
<dbReference type="EMBL" id="WNWR01000034">
    <property type="protein sequence ID" value="KAE9993257.1"/>
    <property type="molecule type" value="Genomic_DNA"/>
</dbReference>
<comment type="subcellular location">
    <subcellularLocation>
        <location evidence="1">Nucleus</location>
    </subcellularLocation>
</comment>
<keyword evidence="4" id="KW-0539">Nucleus</keyword>
<evidence type="ECO:0000256" key="2">
    <source>
        <dbReference type="ARBA" id="ARBA00023015"/>
    </source>
</evidence>
<dbReference type="InterPro" id="IPR046347">
    <property type="entry name" value="bZIP_sf"/>
</dbReference>
<sequence>MSANNNLPRNDNLQQLHNYDSAYSASTTPLSDTDQQFADMMSYAQHPQHPPTLQPLNAMATTMAGSDASLDQTLGGAAMFSFAGESNFWDSYRGANFSPTMAQGHANMWEMGEPTTSMRNGQPTPPQDLLSQGDSGAENKPKSRKRSGTTAEGGSVRKSRKKSSIIQLEEEDISHLSPEEIAQREKFLERNRVAASKCRQKKKEWTNSLEEKARDLQGQREMLVAYVSMLRNELLMLKCKCLEHSDCDCVSLRDYLKNTVATLPPASADLYGTTQNKDDLEDKSTMQTFNDISYSDISDALQQHSGSTSLAQSVASPNLDFLNLDANGQL</sequence>
<dbReference type="EMBL" id="WNWS01000097">
    <property type="protein sequence ID" value="KAE9980858.1"/>
    <property type="molecule type" value="Genomic_DNA"/>
</dbReference>
<reference evidence="7 9" key="1">
    <citation type="submission" date="2018-12" db="EMBL/GenBank/DDBJ databases">
        <title>Venturia inaequalis Genome Resource.</title>
        <authorList>
            <person name="Lichtner F.J."/>
        </authorList>
    </citation>
    <scope>NUCLEOTIDE SEQUENCE [LARGE SCALE GENOMIC DNA]</scope>
    <source>
        <strain evidence="7 9">120213</strain>
        <strain evidence="8 10">DMI_063113</strain>
    </source>
</reference>
<accession>A0A8H3Z2J6</accession>
<dbReference type="Gene3D" id="1.20.5.170">
    <property type="match status" value="1"/>
</dbReference>
<evidence type="ECO:0000313" key="8">
    <source>
        <dbReference type="EMBL" id="KAE9993257.1"/>
    </source>
</evidence>
<comment type="caution">
    <text evidence="7">The sequence shown here is derived from an EMBL/GenBank/DDBJ whole genome shotgun (WGS) entry which is preliminary data.</text>
</comment>
<evidence type="ECO:0000259" key="6">
    <source>
        <dbReference type="PROSITE" id="PS50217"/>
    </source>
</evidence>
<dbReference type="GO" id="GO:0005634">
    <property type="term" value="C:nucleus"/>
    <property type="evidence" value="ECO:0007669"/>
    <property type="project" value="UniProtKB-SubCell"/>
</dbReference>
<evidence type="ECO:0000256" key="1">
    <source>
        <dbReference type="ARBA" id="ARBA00004123"/>
    </source>
</evidence>
<keyword evidence="2" id="KW-0805">Transcription regulation</keyword>
<dbReference type="InterPro" id="IPR004827">
    <property type="entry name" value="bZIP"/>
</dbReference>
<proteinExistence type="predicted"/>
<dbReference type="PROSITE" id="PS00036">
    <property type="entry name" value="BZIP_BASIC"/>
    <property type="match status" value="1"/>
</dbReference>
<dbReference type="Proteomes" id="UP000447873">
    <property type="component" value="Unassembled WGS sequence"/>
</dbReference>
<dbReference type="OrthoDB" id="295274at2759"/>
<organism evidence="7 9">
    <name type="scientific">Venturia inaequalis</name>
    <name type="common">Apple scab fungus</name>
    <dbReference type="NCBI Taxonomy" id="5025"/>
    <lineage>
        <taxon>Eukaryota</taxon>
        <taxon>Fungi</taxon>
        <taxon>Dikarya</taxon>
        <taxon>Ascomycota</taxon>
        <taxon>Pezizomycotina</taxon>
        <taxon>Dothideomycetes</taxon>
        <taxon>Pleosporomycetidae</taxon>
        <taxon>Venturiales</taxon>
        <taxon>Venturiaceae</taxon>
        <taxon>Venturia</taxon>
    </lineage>
</organism>
<dbReference type="PANTHER" id="PTHR19304">
    <property type="entry name" value="CYCLIC-AMP RESPONSE ELEMENT BINDING PROTEIN"/>
    <property type="match status" value="1"/>
</dbReference>
<dbReference type="GO" id="GO:0003700">
    <property type="term" value="F:DNA-binding transcription factor activity"/>
    <property type="evidence" value="ECO:0007669"/>
    <property type="project" value="InterPro"/>
</dbReference>
<dbReference type="SMART" id="SM00338">
    <property type="entry name" value="BRLZ"/>
    <property type="match status" value="1"/>
</dbReference>
<evidence type="ECO:0000313" key="7">
    <source>
        <dbReference type="EMBL" id="KAE9980858.1"/>
    </source>
</evidence>